<dbReference type="PANTHER" id="PTHR46113:SF1">
    <property type="entry name" value="PEPTIDASE M17 LEUCYL AMINOPEPTIDASE N-TERMINAL DOMAIN-CONTAINING PROTEIN"/>
    <property type="match status" value="1"/>
</dbReference>
<dbReference type="InParanoid" id="A0A7E5WZ18"/>
<dbReference type="OrthoDB" id="6626714at2759"/>
<proteinExistence type="predicted"/>
<sequence>MAVKAPNQDLCFLKSLKEYETVDKLISKAALSKFSNHLWYLSEEIVLLSLFDDEVDEPTKANMITNLQRESLSNSGKRYIPSKEDMSHHLYEMSLSDFVSTKSNNLFSRLKIDKNFLQKPISMWEKDVAYLEAKRKVLALRAVNDTAERAVKLMQDFHGLITAKEEQKQYLLRCVQEHRRMYPDCKKETLKRKYPG</sequence>
<evidence type="ECO:0000313" key="1">
    <source>
        <dbReference type="Proteomes" id="UP000322000"/>
    </source>
</evidence>
<organism evidence="1 2">
    <name type="scientific">Trichoplusia ni</name>
    <name type="common">Cabbage looper</name>
    <dbReference type="NCBI Taxonomy" id="7111"/>
    <lineage>
        <taxon>Eukaryota</taxon>
        <taxon>Metazoa</taxon>
        <taxon>Ecdysozoa</taxon>
        <taxon>Arthropoda</taxon>
        <taxon>Hexapoda</taxon>
        <taxon>Insecta</taxon>
        <taxon>Pterygota</taxon>
        <taxon>Neoptera</taxon>
        <taxon>Endopterygota</taxon>
        <taxon>Lepidoptera</taxon>
        <taxon>Glossata</taxon>
        <taxon>Ditrysia</taxon>
        <taxon>Noctuoidea</taxon>
        <taxon>Noctuidae</taxon>
        <taxon>Plusiinae</taxon>
        <taxon>Trichoplusia</taxon>
    </lineage>
</organism>
<dbReference type="GeneID" id="113507469"/>
<dbReference type="AlphaFoldDB" id="A0A7E5WZ18"/>
<dbReference type="KEGG" id="tnl:113507469"/>
<dbReference type="PANTHER" id="PTHR46113">
    <property type="entry name" value="SNAC DOMAIN-CONTAINING PROTEIN"/>
    <property type="match status" value="1"/>
</dbReference>
<dbReference type="RefSeq" id="XP_026746120.1">
    <property type="nucleotide sequence ID" value="XM_026890319.1"/>
</dbReference>
<protein>
    <submittedName>
        <fullName evidence="2">Uncharacterized protein LOC113507469</fullName>
    </submittedName>
</protein>
<keyword evidence="1" id="KW-1185">Reference proteome</keyword>
<accession>A0A7E5WZ18</accession>
<gene>
    <name evidence="2" type="primary">LOC113507469</name>
</gene>
<reference evidence="2" key="1">
    <citation type="submission" date="2025-08" db="UniProtKB">
        <authorList>
            <consortium name="RefSeq"/>
        </authorList>
    </citation>
    <scope>IDENTIFICATION</scope>
</reference>
<dbReference type="Proteomes" id="UP000322000">
    <property type="component" value="Unplaced"/>
</dbReference>
<name>A0A7E5WZ18_TRINI</name>
<evidence type="ECO:0000313" key="2">
    <source>
        <dbReference type="RefSeq" id="XP_026746120.1"/>
    </source>
</evidence>